<evidence type="ECO:0000256" key="1">
    <source>
        <dbReference type="ARBA" id="ARBA00022729"/>
    </source>
</evidence>
<dbReference type="PANTHER" id="PTHR16026:SF0">
    <property type="entry name" value="CARTILAGE ACIDIC PROTEIN 1"/>
    <property type="match status" value="1"/>
</dbReference>
<evidence type="ECO:0000259" key="2">
    <source>
        <dbReference type="Pfam" id="PF07593"/>
    </source>
</evidence>
<dbReference type="Pfam" id="PF07593">
    <property type="entry name" value="UnbV_ASPIC"/>
    <property type="match status" value="1"/>
</dbReference>
<feature type="non-terminal residue" evidence="3">
    <location>
        <position position="1"/>
    </location>
</feature>
<organism evidence="3">
    <name type="scientific">marine metagenome</name>
    <dbReference type="NCBI Taxonomy" id="408172"/>
    <lineage>
        <taxon>unclassified sequences</taxon>
        <taxon>metagenomes</taxon>
        <taxon>ecological metagenomes</taxon>
    </lineage>
</organism>
<proteinExistence type="predicted"/>
<dbReference type="PANTHER" id="PTHR16026">
    <property type="entry name" value="CARTILAGE ACIDIC PROTEIN 1"/>
    <property type="match status" value="1"/>
</dbReference>
<dbReference type="InterPro" id="IPR028994">
    <property type="entry name" value="Integrin_alpha_N"/>
</dbReference>
<gene>
    <name evidence="3" type="ORF">METZ01_LOCUS304741</name>
</gene>
<evidence type="ECO:0000313" key="3">
    <source>
        <dbReference type="EMBL" id="SVC51887.1"/>
    </source>
</evidence>
<dbReference type="EMBL" id="UINC01095642">
    <property type="protein sequence ID" value="SVC51887.1"/>
    <property type="molecule type" value="Genomic_DNA"/>
</dbReference>
<reference evidence="3" key="1">
    <citation type="submission" date="2018-05" db="EMBL/GenBank/DDBJ databases">
        <authorList>
            <person name="Lanie J.A."/>
            <person name="Ng W.-L."/>
            <person name="Kazmierczak K.M."/>
            <person name="Andrzejewski T.M."/>
            <person name="Davidsen T.M."/>
            <person name="Wayne K.J."/>
            <person name="Tettelin H."/>
            <person name="Glass J.I."/>
            <person name="Rusch D."/>
            <person name="Podicherti R."/>
            <person name="Tsui H.-C.T."/>
            <person name="Winkler M.E."/>
        </authorList>
    </citation>
    <scope>NUCLEOTIDE SEQUENCE</scope>
</reference>
<dbReference type="InterPro" id="IPR011519">
    <property type="entry name" value="UnbV_ASPIC"/>
</dbReference>
<feature type="domain" description="ASPIC/UnbV" evidence="2">
    <location>
        <begin position="262"/>
        <end position="328"/>
    </location>
</feature>
<dbReference type="Pfam" id="PF13517">
    <property type="entry name" value="FG-GAP_3"/>
    <property type="match status" value="2"/>
</dbReference>
<dbReference type="InterPro" id="IPR013517">
    <property type="entry name" value="FG-GAP"/>
</dbReference>
<dbReference type="InterPro" id="IPR027039">
    <property type="entry name" value="Crtac1"/>
</dbReference>
<sequence length="340" mass="37676">TGVPDTLYRNNGNGTFTDVTREAGLYNPIGRGMSPIWSDYDNDEDLDLFVANDTTENFLYQNNNDGTFSNVAWIAGVATDMNGDLQGSMGLDLADYDNDGDFDLIMTNFQRQVNTFYRNEGNGFFNDISFSIGLGYTLPYVGWGTGLVDLNNDGFRDLFVANGHIQDIIVQYDTGSSYKQPNHLLINDGQGSFVRTNHMSEDLKVSRGVAFGDYDNDGDIDILISNAHDQPTLLRNDSKTDNHWLIIKTTGSQPTSGSNRDGIGAKVKIILKNRELISEVRSSSSYMSQNDLRAHFGLGKDLDQVDILEVSWPSGKIDRLKNVELDTIIHIKEGVGQVAE</sequence>
<dbReference type="Gene3D" id="2.130.10.130">
    <property type="entry name" value="Integrin alpha, N-terminal"/>
    <property type="match status" value="1"/>
</dbReference>
<dbReference type="SUPFAM" id="SSF69318">
    <property type="entry name" value="Integrin alpha N-terminal domain"/>
    <property type="match status" value="1"/>
</dbReference>
<keyword evidence="1" id="KW-0732">Signal</keyword>
<name>A0A382MVS0_9ZZZZ</name>
<dbReference type="AlphaFoldDB" id="A0A382MVS0"/>
<accession>A0A382MVS0</accession>
<protein>
    <recommendedName>
        <fullName evidence="2">ASPIC/UnbV domain-containing protein</fullName>
    </recommendedName>
</protein>